<evidence type="ECO:0000313" key="1">
    <source>
        <dbReference type="EMBL" id="XDQ49140.1"/>
    </source>
</evidence>
<name>A0AB39QZR0_9ACTN</name>
<protein>
    <submittedName>
        <fullName evidence="1">Uncharacterized protein</fullName>
    </submittedName>
</protein>
<dbReference type="AlphaFoldDB" id="A0AB39QZR0"/>
<organism evidence="1">
    <name type="scientific">Streptomyces sp. R39</name>
    <dbReference type="NCBI Taxonomy" id="3238631"/>
    <lineage>
        <taxon>Bacteria</taxon>
        <taxon>Bacillati</taxon>
        <taxon>Actinomycetota</taxon>
        <taxon>Actinomycetes</taxon>
        <taxon>Kitasatosporales</taxon>
        <taxon>Streptomycetaceae</taxon>
        <taxon>Streptomyces</taxon>
    </lineage>
</organism>
<gene>
    <name evidence="1" type="ORF">AB5J52_46545</name>
</gene>
<dbReference type="EMBL" id="CP163441">
    <property type="protein sequence ID" value="XDQ49140.1"/>
    <property type="molecule type" value="Genomic_DNA"/>
</dbReference>
<reference evidence="1" key="1">
    <citation type="submission" date="2024-07" db="EMBL/GenBank/DDBJ databases">
        <authorList>
            <person name="Yu S.T."/>
        </authorList>
    </citation>
    <scope>NUCLEOTIDE SEQUENCE</scope>
    <source>
        <strain evidence="1">R39</strain>
    </source>
</reference>
<sequence>MSVHSGPRNTFRCGPLTGRSGGARVWHLVHHFLFLDAMVSSDEADTAGKAVGVGSTAPAMPLVPQDRALHGAAL</sequence>
<dbReference type="RefSeq" id="WP_369227798.1">
    <property type="nucleotide sequence ID" value="NZ_CP163441.1"/>
</dbReference>
<accession>A0AB39QZR0</accession>
<proteinExistence type="predicted"/>